<feature type="region of interest" description="Disordered" evidence="1">
    <location>
        <begin position="34"/>
        <end position="90"/>
    </location>
</feature>
<keyword evidence="3" id="KW-1185">Reference proteome</keyword>
<dbReference type="Proteomes" id="UP000053675">
    <property type="component" value="Unassembled WGS sequence"/>
</dbReference>
<gene>
    <name evidence="2" type="ORF">EL18_03294</name>
</gene>
<evidence type="ECO:0000256" key="1">
    <source>
        <dbReference type="SAM" id="MobiDB-lite"/>
    </source>
</evidence>
<dbReference type="AlphaFoldDB" id="A0A084U548"/>
<protein>
    <submittedName>
        <fullName evidence="2">Uncharacterized protein</fullName>
    </submittedName>
</protein>
<dbReference type="EMBL" id="JMQM01000003">
    <property type="protein sequence ID" value="KFB08084.1"/>
    <property type="molecule type" value="Genomic_DNA"/>
</dbReference>
<dbReference type="RefSeq" id="WP_152553078.1">
    <property type="nucleotide sequence ID" value="NZ_JMQM01000003.1"/>
</dbReference>
<proteinExistence type="predicted"/>
<comment type="caution">
    <text evidence="2">The sequence shown here is derived from an EMBL/GenBank/DDBJ whole genome shotgun (WGS) entry which is preliminary data.</text>
</comment>
<evidence type="ECO:0000313" key="2">
    <source>
        <dbReference type="EMBL" id="KFB08084.1"/>
    </source>
</evidence>
<evidence type="ECO:0000313" key="3">
    <source>
        <dbReference type="Proteomes" id="UP000053675"/>
    </source>
</evidence>
<organism evidence="2 3">
    <name type="scientific">Nitratireductor basaltis</name>
    <dbReference type="NCBI Taxonomy" id="472175"/>
    <lineage>
        <taxon>Bacteria</taxon>
        <taxon>Pseudomonadati</taxon>
        <taxon>Pseudomonadota</taxon>
        <taxon>Alphaproteobacteria</taxon>
        <taxon>Hyphomicrobiales</taxon>
        <taxon>Phyllobacteriaceae</taxon>
        <taxon>Nitratireductor</taxon>
    </lineage>
</organism>
<sequence length="90" mass="9786">MRKNEILALVTTAAVMALVLVGFLAFDADLGQEPTQEELAPEQHALQEDAPSQVQRPTPSEVGEINDPRNDLNSGLWHGRLPRRAGQSDG</sequence>
<reference evidence="2 3" key="1">
    <citation type="submission" date="2014-05" db="EMBL/GenBank/DDBJ databases">
        <title>Draft Genome Sequence of Nitratireductor basaltis Strain UMTGB225, A Marine Bacterium Isolated from Green Barrel Tunicate.</title>
        <authorList>
            <person name="Gan H.Y."/>
        </authorList>
    </citation>
    <scope>NUCLEOTIDE SEQUENCE [LARGE SCALE GENOMIC DNA]</scope>
    <source>
        <strain evidence="2 3">UMTGB225</strain>
    </source>
</reference>
<name>A0A084U548_9HYPH</name>
<accession>A0A084U548</accession>